<dbReference type="PANTHER" id="PTHR30363">
    <property type="entry name" value="HTH-TYPE TRANSCRIPTIONAL REGULATOR SRLR-RELATED"/>
    <property type="match status" value="1"/>
</dbReference>
<dbReference type="Pfam" id="PF08220">
    <property type="entry name" value="HTH_DeoR"/>
    <property type="match status" value="1"/>
</dbReference>
<organism evidence="5 6">
    <name type="scientific">Pasteurella canis</name>
    <dbReference type="NCBI Taxonomy" id="753"/>
    <lineage>
        <taxon>Bacteria</taxon>
        <taxon>Pseudomonadati</taxon>
        <taxon>Pseudomonadota</taxon>
        <taxon>Gammaproteobacteria</taxon>
        <taxon>Pasteurellales</taxon>
        <taxon>Pasteurellaceae</taxon>
        <taxon>Pasteurella</taxon>
    </lineage>
</organism>
<feature type="domain" description="HTH deoR-type" evidence="4">
    <location>
        <begin position="9"/>
        <end position="61"/>
    </location>
</feature>
<comment type="caution">
    <text evidence="5">The sequence shown here is derived from an EMBL/GenBank/DDBJ whole genome shotgun (WGS) entry which is preliminary data.</text>
</comment>
<proteinExistence type="predicted"/>
<dbReference type="GO" id="GO:0003677">
    <property type="term" value="F:DNA binding"/>
    <property type="evidence" value="ECO:0007669"/>
    <property type="project" value="UniProtKB-KW"/>
</dbReference>
<keyword evidence="2 5" id="KW-0238">DNA-binding</keyword>
<keyword evidence="6" id="KW-1185">Reference proteome</keyword>
<reference evidence="5" key="1">
    <citation type="submission" date="2024-05" db="EMBL/GenBank/DDBJ databases">
        <title>Determining zoonotic pasteurella genome.</title>
        <authorList>
            <person name="Maeda T."/>
            <person name="Takahashi T."/>
            <person name="Yoshida H."/>
        </authorList>
    </citation>
    <scope>NUCLEOTIDE SEQUENCE</scope>
    <source>
        <strain evidence="5">PA42</strain>
    </source>
</reference>
<evidence type="ECO:0000259" key="4">
    <source>
        <dbReference type="PROSITE" id="PS51000"/>
    </source>
</evidence>
<dbReference type="InterPro" id="IPR037171">
    <property type="entry name" value="NagB/RpiA_transferase-like"/>
</dbReference>
<dbReference type="EMBL" id="BPUX01000027">
    <property type="protein sequence ID" value="GJH43655.1"/>
    <property type="molecule type" value="Genomic_DNA"/>
</dbReference>
<dbReference type="InterPro" id="IPR001034">
    <property type="entry name" value="DeoR_HTH"/>
</dbReference>
<evidence type="ECO:0000313" key="6">
    <source>
        <dbReference type="Proteomes" id="UP001052140"/>
    </source>
</evidence>
<evidence type="ECO:0000313" key="5">
    <source>
        <dbReference type="EMBL" id="GJH43655.1"/>
    </source>
</evidence>
<dbReference type="PROSITE" id="PS51000">
    <property type="entry name" value="HTH_DEOR_2"/>
    <property type="match status" value="1"/>
</dbReference>
<dbReference type="Pfam" id="PF00455">
    <property type="entry name" value="DeoRC"/>
    <property type="match status" value="1"/>
</dbReference>
<evidence type="ECO:0000256" key="2">
    <source>
        <dbReference type="ARBA" id="ARBA00023125"/>
    </source>
</evidence>
<dbReference type="InterPro" id="IPR018356">
    <property type="entry name" value="Tscrpt_reg_HTH_DeoR_CS"/>
</dbReference>
<evidence type="ECO:0000256" key="3">
    <source>
        <dbReference type="ARBA" id="ARBA00023163"/>
    </source>
</evidence>
<dbReference type="PANTHER" id="PTHR30363:SF8">
    <property type="entry name" value="DEOXYRIBOSE OPERON REPRESSOR"/>
    <property type="match status" value="1"/>
</dbReference>
<dbReference type="InterPro" id="IPR050313">
    <property type="entry name" value="Carb_Metab_HTH_regulators"/>
</dbReference>
<dbReference type="Proteomes" id="UP001052140">
    <property type="component" value="Unassembled WGS sequence"/>
</dbReference>
<gene>
    <name evidence="5" type="primary">deoR</name>
    <name evidence="5" type="ORF">PA42_18290</name>
</gene>
<evidence type="ECO:0000256" key="1">
    <source>
        <dbReference type="ARBA" id="ARBA00023015"/>
    </source>
</evidence>
<accession>A0ABQ4VIP1</accession>
<keyword evidence="1" id="KW-0805">Transcription regulation</keyword>
<name>A0ABQ4VIP1_9PAST</name>
<dbReference type="PROSITE" id="PS00894">
    <property type="entry name" value="HTH_DEOR_1"/>
    <property type="match status" value="1"/>
</dbReference>
<dbReference type="InterPro" id="IPR014036">
    <property type="entry name" value="DeoR-like_C"/>
</dbReference>
<keyword evidence="3" id="KW-0804">Transcription</keyword>
<dbReference type="NCBIfam" id="NF007961">
    <property type="entry name" value="PRK10681.1"/>
    <property type="match status" value="1"/>
</dbReference>
<sequence length="254" mass="28515">MIELAMEKMNSRIQKLEFLLKQMDKIHLREAAEILKVSEMTIRRDLSSSASSIILLGGYIVKDPKKQNNKQYQIFEHQGKNTTEKVKLAKVAASLIEEGDVVFFDCGSTIPFIAAEIEHHLKFTAVCCSINAFIALQEKPNCDVILCGGRYSRHNAFLMPIQSRTELEIIRTNKAFISAAGVDLKQGVTCFNFDEAKVKQVAMSKTQQSILVIDHAKFHQIQQAYIANLDAFDILVCDKSVPTEFADQIITCIA</sequence>
<dbReference type="SMART" id="SM00420">
    <property type="entry name" value="HTH_DEOR"/>
    <property type="match status" value="1"/>
</dbReference>
<protein>
    <submittedName>
        <fullName evidence="5">DNA-binding transcriptional repressor DeoR</fullName>
    </submittedName>
</protein>
<dbReference type="SMART" id="SM01134">
    <property type="entry name" value="DeoRC"/>
    <property type="match status" value="1"/>
</dbReference>
<dbReference type="SUPFAM" id="SSF100950">
    <property type="entry name" value="NagB/RpiA/CoA transferase-like"/>
    <property type="match status" value="1"/>
</dbReference>